<gene>
    <name evidence="1" type="ORF">MESINF_1289</name>
</gene>
<dbReference type="Proteomes" id="UP000250796">
    <property type="component" value="Chromosome MESINF"/>
</dbReference>
<name>A0A7Z7LF59_9BACT</name>
<dbReference type="AlphaFoldDB" id="A0A7Z7LF59"/>
<accession>A0A7Z7LF59</accession>
<keyword evidence="2" id="KW-1185">Reference proteome</keyword>
<organism evidence="1 2">
    <name type="scientific">Mesotoga infera</name>
    <dbReference type="NCBI Taxonomy" id="1236046"/>
    <lineage>
        <taxon>Bacteria</taxon>
        <taxon>Thermotogati</taxon>
        <taxon>Thermotogota</taxon>
        <taxon>Thermotogae</taxon>
        <taxon>Kosmotogales</taxon>
        <taxon>Kosmotogaceae</taxon>
        <taxon>Mesotoga</taxon>
    </lineage>
</organism>
<sequence length="71" mass="8291">MLRTARPSSQTLNLLNILESKFPDFYLAEGTALAMYCEPRVSYYLDFFTAESFRPVVMLGYLKRPRSGIWF</sequence>
<evidence type="ECO:0000313" key="2">
    <source>
        <dbReference type="Proteomes" id="UP000250796"/>
    </source>
</evidence>
<dbReference type="KEGG" id="minf:MESINF_1289"/>
<protein>
    <submittedName>
        <fullName evidence="1">Uncharacterized protein</fullName>
    </submittedName>
</protein>
<dbReference type="EMBL" id="LS974202">
    <property type="protein sequence ID" value="SSC12733.1"/>
    <property type="molecule type" value="Genomic_DNA"/>
</dbReference>
<proteinExistence type="predicted"/>
<reference evidence="1 2" key="1">
    <citation type="submission" date="2017-01" db="EMBL/GenBank/DDBJ databases">
        <authorList>
            <person name="Erauso G."/>
        </authorList>
    </citation>
    <scope>NUCLEOTIDE SEQUENCE [LARGE SCALE GENOMIC DNA]</scope>
    <source>
        <strain evidence="1">MESINF1</strain>
    </source>
</reference>
<evidence type="ECO:0000313" key="1">
    <source>
        <dbReference type="EMBL" id="SSC12733.1"/>
    </source>
</evidence>